<dbReference type="Proteomes" id="UP001583280">
    <property type="component" value="Unassembled WGS sequence"/>
</dbReference>
<feature type="transmembrane region" description="Helical" evidence="2">
    <location>
        <begin position="214"/>
        <end position="235"/>
    </location>
</feature>
<evidence type="ECO:0000313" key="3">
    <source>
        <dbReference type="EMBL" id="KAL1899010.1"/>
    </source>
</evidence>
<dbReference type="Gene3D" id="3.30.40.10">
    <property type="entry name" value="Zinc/RING finger domain, C3HC4 (zinc finger)"/>
    <property type="match status" value="1"/>
</dbReference>
<name>A0ABR3ZG31_9PEZI</name>
<evidence type="ECO:0000256" key="1">
    <source>
        <dbReference type="SAM" id="MobiDB-lite"/>
    </source>
</evidence>
<reference evidence="3 4" key="1">
    <citation type="journal article" date="2024" name="IMA Fungus">
        <title>IMA Genome - F19 : A genome assembly and annotation guide to empower mycologists, including annotated draft genome sequences of Ceratocystis pirilliformis, Diaporthe australafricana, Fusarium ophioides, Paecilomyces lecythidis, and Sporothrix stenoceras.</title>
        <authorList>
            <person name="Aylward J."/>
            <person name="Wilson A.M."/>
            <person name="Visagie C.M."/>
            <person name="Spraker J."/>
            <person name="Barnes I."/>
            <person name="Buitendag C."/>
            <person name="Ceriani C."/>
            <person name="Del Mar Angel L."/>
            <person name="du Plessis D."/>
            <person name="Fuchs T."/>
            <person name="Gasser K."/>
            <person name="Kramer D."/>
            <person name="Li W."/>
            <person name="Munsamy K."/>
            <person name="Piso A."/>
            <person name="Price J.L."/>
            <person name="Sonnekus B."/>
            <person name="Thomas C."/>
            <person name="van der Nest A."/>
            <person name="van Dijk A."/>
            <person name="van Heerden A."/>
            <person name="van Vuuren N."/>
            <person name="Yilmaz N."/>
            <person name="Duong T.A."/>
            <person name="van der Merwe N.A."/>
            <person name="Wingfield M.J."/>
            <person name="Wingfield B.D."/>
        </authorList>
    </citation>
    <scope>NUCLEOTIDE SEQUENCE [LARGE SCALE GENOMIC DNA]</scope>
    <source>
        <strain evidence="3 4">CMW 12675</strain>
    </source>
</reference>
<feature type="compositionally biased region" description="Acidic residues" evidence="1">
    <location>
        <begin position="781"/>
        <end position="801"/>
    </location>
</feature>
<feature type="transmembrane region" description="Helical" evidence="2">
    <location>
        <begin position="171"/>
        <end position="193"/>
    </location>
</feature>
<keyword evidence="2" id="KW-0812">Transmembrane</keyword>
<evidence type="ECO:0008006" key="5">
    <source>
        <dbReference type="Google" id="ProtNLM"/>
    </source>
</evidence>
<dbReference type="Pfam" id="PF13920">
    <property type="entry name" value="zf-C3HC4_3"/>
    <property type="match status" value="1"/>
</dbReference>
<sequence length="995" mass="108969">MTFKVSQAVLCCERAAFNLFSTMTTLSAENSAASNGGWSSLGLNFSSWHSQQFLAKADVSKYMPSLKDLALVGPRIVKKLSTFILTQGDDEAIPILSQPQLLADPEHPDNTVVAVATAAATASVELHASSLPTMASTVFDAATSTTLNSLNDSQTPTGPVGRMASDSVRNLGTILSFAFSKWAISSVAMTILLNRTNVYACTRRPVRLSLLSRLIVRLPAIALLVYYAISILRALQCQTSPEFSRLRWSDPTQSSDLMFAFDLPALNWLSSSLLLGTSDRDSCIAAHMIPLEPGNSGKPFSLHGSLSLLWPVFMSICLSWFVECLSCSVEGRHVGTETGMSLLETSLAFSEAEGAISGQISWTKHNPIKPSVTGTTGLVLTRSMILNRANASPEMLVVAFLTCMAHITSNMLAIFRLQSRYRLISTGVWASCFMAILICSWCSFSFDDVESQSLLRFPTVCLLSWVPHMMLFFGMVCCLGIYSLTVLLSSLSLEGNREYSTIASRASAVIENMQARISLAELRVTGQVDFYTALLRVGFAAVSLASEVVYLQEDKQVNIKPRTWLEQHRLESLGSPNTVLGRMSIVDLRYDDVGTVGLIPIERDPSLPVSVDNGYAHQRLAQSIKDPSYPEKRIRDSIGAAERRNKLLMAIDLLLSMLRLVGAVSALLALALLSSIGVTWRPRLLVQLSSNIKPRQTDHSAEGPGKRRSNGLKGLGGTIAGVRIPTSDDVDVEAEVRKGRAASIMNGEIDENDIDNRLYRWWVKGGIWGKTDTSGDYNPPIDEESEDHTSDISEDEDDNVTDNEGASGPSQTGLQRYRHSSPFSDTPIEASDLARLLHPQTLQDCDNARTLSVHLASDTLVTRSRFRRIEQLQKSRILMPRQVQQSSVKWQSALDAEEEERLLEALLLSRRNKAFVSVGDSSVGDHSSWSEGASGLGNSGPQCVVCQCAPRTIIVWPCRCLSLCDDCRVSLAMNNFDKCVCCRREVGSFSRIYVP</sequence>
<feature type="transmembrane region" description="Helical" evidence="2">
    <location>
        <begin position="653"/>
        <end position="680"/>
    </location>
</feature>
<protein>
    <recommendedName>
        <fullName evidence="5">Protein ASI3</fullName>
    </recommendedName>
</protein>
<feature type="transmembrane region" description="Helical" evidence="2">
    <location>
        <begin position="466"/>
        <end position="488"/>
    </location>
</feature>
<feature type="region of interest" description="Disordered" evidence="1">
    <location>
        <begin position="693"/>
        <end position="718"/>
    </location>
</feature>
<feature type="transmembrane region" description="Helical" evidence="2">
    <location>
        <begin position="427"/>
        <end position="446"/>
    </location>
</feature>
<dbReference type="InterPro" id="IPR013083">
    <property type="entry name" value="Znf_RING/FYVE/PHD"/>
</dbReference>
<comment type="caution">
    <text evidence="3">The sequence shown here is derived from an EMBL/GenBank/DDBJ whole genome shotgun (WGS) entry which is preliminary data.</text>
</comment>
<evidence type="ECO:0000313" key="4">
    <source>
        <dbReference type="Proteomes" id="UP001583280"/>
    </source>
</evidence>
<dbReference type="EMBL" id="JAWDJO010000027">
    <property type="protein sequence ID" value="KAL1899010.1"/>
    <property type="molecule type" value="Genomic_DNA"/>
</dbReference>
<proteinExistence type="predicted"/>
<keyword evidence="2" id="KW-0472">Membrane</keyword>
<dbReference type="PANTHER" id="PTHR22696:SF1">
    <property type="entry name" value="E3 UBIQUITIN-PROTEIN LIGASE RNF26"/>
    <property type="match status" value="1"/>
</dbReference>
<dbReference type="PANTHER" id="PTHR22696">
    <property type="entry name" value="E3 UBIQUITIN-PROTEIN LIGASE RNF26"/>
    <property type="match status" value="1"/>
</dbReference>
<gene>
    <name evidence="3" type="ORF">Cpir12675_001670</name>
</gene>
<accession>A0ABR3ZG31</accession>
<keyword evidence="2" id="KW-1133">Transmembrane helix</keyword>
<keyword evidence="4" id="KW-1185">Reference proteome</keyword>
<feature type="compositionally biased region" description="Basic and acidic residues" evidence="1">
    <location>
        <begin position="695"/>
        <end position="705"/>
    </location>
</feature>
<evidence type="ECO:0000256" key="2">
    <source>
        <dbReference type="SAM" id="Phobius"/>
    </source>
</evidence>
<feature type="region of interest" description="Disordered" evidence="1">
    <location>
        <begin position="772"/>
        <end position="825"/>
    </location>
</feature>
<organism evidence="3 4">
    <name type="scientific">Ceratocystis pirilliformis</name>
    <dbReference type="NCBI Taxonomy" id="259994"/>
    <lineage>
        <taxon>Eukaryota</taxon>
        <taxon>Fungi</taxon>
        <taxon>Dikarya</taxon>
        <taxon>Ascomycota</taxon>
        <taxon>Pezizomycotina</taxon>
        <taxon>Sordariomycetes</taxon>
        <taxon>Hypocreomycetidae</taxon>
        <taxon>Microascales</taxon>
        <taxon>Ceratocystidaceae</taxon>
        <taxon>Ceratocystis</taxon>
    </lineage>
</organism>
<feature type="compositionally biased region" description="Polar residues" evidence="1">
    <location>
        <begin position="802"/>
        <end position="814"/>
    </location>
</feature>
<dbReference type="CDD" id="cd16616">
    <property type="entry name" value="mRING-HC-C4C4_Asi1p-like"/>
    <property type="match status" value="1"/>
</dbReference>